<dbReference type="Pfam" id="PF13561">
    <property type="entry name" value="adh_short_C2"/>
    <property type="match status" value="1"/>
</dbReference>
<dbReference type="OrthoDB" id="35501at2157"/>
<organism evidence="2 3">
    <name type="scientific">Stygiolobus azoricus</name>
    <dbReference type="NCBI Taxonomy" id="41675"/>
    <lineage>
        <taxon>Archaea</taxon>
        <taxon>Thermoproteota</taxon>
        <taxon>Thermoprotei</taxon>
        <taxon>Sulfolobales</taxon>
        <taxon>Sulfolobaceae</taxon>
        <taxon>Stygiolobus</taxon>
    </lineage>
</organism>
<dbReference type="AlphaFoldDB" id="A0A650CN53"/>
<dbReference type="InterPro" id="IPR003560">
    <property type="entry name" value="DHB_DH"/>
</dbReference>
<protein>
    <submittedName>
        <fullName evidence="2">SDR family oxidoreductase</fullName>
    </submittedName>
</protein>
<dbReference type="RefSeq" id="WP_156005887.1">
    <property type="nucleotide sequence ID" value="NZ_CP045483.1"/>
</dbReference>
<evidence type="ECO:0000313" key="2">
    <source>
        <dbReference type="EMBL" id="QGR19274.1"/>
    </source>
</evidence>
<dbReference type="PANTHER" id="PTHR42879:SF5">
    <property type="entry name" value="SHORT-CHAIN ALCOHOL DEHYDROGENASE"/>
    <property type="match status" value="1"/>
</dbReference>
<dbReference type="PRINTS" id="PR01397">
    <property type="entry name" value="DHBDHDRGNASE"/>
</dbReference>
<dbReference type="InterPro" id="IPR036291">
    <property type="entry name" value="NAD(P)-bd_dom_sf"/>
</dbReference>
<dbReference type="EMBL" id="CP045483">
    <property type="protein sequence ID" value="QGR19274.1"/>
    <property type="molecule type" value="Genomic_DNA"/>
</dbReference>
<name>A0A650CN53_9CREN</name>
<dbReference type="PANTHER" id="PTHR42879">
    <property type="entry name" value="3-OXOACYL-(ACYL-CARRIER-PROTEIN) REDUCTASE"/>
    <property type="match status" value="1"/>
</dbReference>
<dbReference type="GO" id="GO:0019290">
    <property type="term" value="P:siderophore biosynthetic process"/>
    <property type="evidence" value="ECO:0007669"/>
    <property type="project" value="InterPro"/>
</dbReference>
<gene>
    <name evidence="2" type="ORF">D1868_04285</name>
</gene>
<evidence type="ECO:0000256" key="1">
    <source>
        <dbReference type="ARBA" id="ARBA00006484"/>
    </source>
</evidence>
<proteinExistence type="inferred from homology"/>
<accession>A0A650CN53</accession>
<dbReference type="InterPro" id="IPR050259">
    <property type="entry name" value="SDR"/>
</dbReference>
<keyword evidence="3" id="KW-1185">Reference proteome</keyword>
<dbReference type="KEGG" id="sazo:D1868_04285"/>
<dbReference type="GO" id="GO:0008667">
    <property type="term" value="F:2,3-dihydro-2,3-dihydroxybenzoate dehydrogenase activity"/>
    <property type="evidence" value="ECO:0007669"/>
    <property type="project" value="InterPro"/>
</dbReference>
<dbReference type="Gene3D" id="3.40.50.720">
    <property type="entry name" value="NAD(P)-binding Rossmann-like Domain"/>
    <property type="match status" value="1"/>
</dbReference>
<dbReference type="InterPro" id="IPR002347">
    <property type="entry name" value="SDR_fam"/>
</dbReference>
<dbReference type="Proteomes" id="UP000423396">
    <property type="component" value="Chromosome"/>
</dbReference>
<dbReference type="SUPFAM" id="SSF51735">
    <property type="entry name" value="NAD(P)-binding Rossmann-fold domains"/>
    <property type="match status" value="1"/>
</dbReference>
<reference evidence="2 3" key="1">
    <citation type="submission" date="2019-10" db="EMBL/GenBank/DDBJ databases">
        <title>Genome Sequences from Six Type Strain Members of the Archaeal Family Sulfolobaceae: Acidianus ambivalens, Acidianus infernus, Metallosphaera prunae, Stygiolobus azoricus, Sulfolobus metallicus, and Sulfurisphaera ohwakuensis.</title>
        <authorList>
            <person name="Counts J.A."/>
            <person name="Kelly R.M."/>
        </authorList>
    </citation>
    <scope>NUCLEOTIDE SEQUENCE [LARGE SCALE GENOMIC DNA]</scope>
    <source>
        <strain evidence="2 3">FC6</strain>
    </source>
</reference>
<dbReference type="GeneID" id="42798264"/>
<comment type="similarity">
    <text evidence="1">Belongs to the short-chain dehydrogenases/reductases (SDR) family.</text>
</comment>
<sequence>MNVNINGKKVLITASSEGIGFGIAKKLAREGCRLVLTSRNKEKLNKAVESLKKYNPEVYGFPSDLSKPDSLDDLVSFALEKLGNDIDALIYNTGNPPSEPSTFAETTMEDWLYSVNLYLLSAIKLTKLLLPHMVRKRNGRLIYLSSWTVKQPQSIFVLADVSRSPLIQLVKIISKDYGQFNVTANVILMGSFETEGAKRSLRRLAEKLGISFDELWQKEVISRSPLKRTGDVEKELGSLITYLLSEFSSYITGSVIQIDGGTSDAI</sequence>
<dbReference type="CDD" id="cd05344">
    <property type="entry name" value="BKR_like_SDR_like"/>
    <property type="match status" value="1"/>
</dbReference>
<evidence type="ECO:0000313" key="3">
    <source>
        <dbReference type="Proteomes" id="UP000423396"/>
    </source>
</evidence>